<organism evidence="2 3">
    <name type="scientific">Janthinobacterium agaricidamnosum NBRC 102515 = DSM 9628</name>
    <dbReference type="NCBI Taxonomy" id="1349767"/>
    <lineage>
        <taxon>Bacteria</taxon>
        <taxon>Pseudomonadati</taxon>
        <taxon>Pseudomonadota</taxon>
        <taxon>Betaproteobacteria</taxon>
        <taxon>Burkholderiales</taxon>
        <taxon>Oxalobacteraceae</taxon>
        <taxon>Janthinobacterium</taxon>
    </lineage>
</organism>
<dbReference type="eggNOG" id="COG2005">
    <property type="taxonomic scope" value="Bacteria"/>
</dbReference>
<proteinExistence type="predicted"/>
<dbReference type="AlphaFoldDB" id="W0V6H0"/>
<evidence type="ECO:0000313" key="3">
    <source>
        <dbReference type="Proteomes" id="UP000027604"/>
    </source>
</evidence>
<dbReference type="EMBL" id="HG322949">
    <property type="protein sequence ID" value="CDG83456.1"/>
    <property type="molecule type" value="Genomic_DNA"/>
</dbReference>
<evidence type="ECO:0000313" key="2">
    <source>
        <dbReference type="EMBL" id="CDG83456.1"/>
    </source>
</evidence>
<dbReference type="Gene3D" id="1.10.10.10">
    <property type="entry name" value="Winged helix-like DNA-binding domain superfamily/Winged helix DNA-binding domain"/>
    <property type="match status" value="1"/>
</dbReference>
<dbReference type="InterPro" id="IPR051815">
    <property type="entry name" value="Molybdate_resp_trans_reg"/>
</dbReference>
<reference evidence="2 3" key="1">
    <citation type="journal article" date="2015" name="Genome Announc.">
        <title>Genome Sequence of Mushroom Soft-Rot Pathogen Janthinobacterium agaricidamnosum.</title>
        <authorList>
            <person name="Graupner K."/>
            <person name="Lackner G."/>
            <person name="Hertweck C."/>
        </authorList>
    </citation>
    <scope>NUCLEOTIDE SEQUENCE [LARGE SCALE GENOMIC DNA]</scope>
    <source>
        <strain evidence="3">NBRC 102515 / DSM 9628</strain>
    </source>
</reference>
<dbReference type="PATRIC" id="fig|1349767.4.peg.4547"/>
<dbReference type="RefSeq" id="WP_038492983.1">
    <property type="nucleotide sequence ID" value="NZ_BCTH01000035.1"/>
</dbReference>
<dbReference type="InterPro" id="IPR000847">
    <property type="entry name" value="LysR_HTH_N"/>
</dbReference>
<dbReference type="HOGENOM" id="CLU_125440_1_1_4"/>
<feature type="domain" description="HTH lysR-type" evidence="1">
    <location>
        <begin position="26"/>
        <end position="84"/>
    </location>
</feature>
<dbReference type="SUPFAM" id="SSF46785">
    <property type="entry name" value="Winged helix' DNA-binding domain"/>
    <property type="match status" value="1"/>
</dbReference>
<dbReference type="Proteomes" id="UP000027604">
    <property type="component" value="Chromosome I"/>
</dbReference>
<gene>
    <name evidence="2" type="ORF">GJA_2826</name>
</gene>
<dbReference type="GO" id="GO:0003700">
    <property type="term" value="F:DNA-binding transcription factor activity"/>
    <property type="evidence" value="ECO:0007669"/>
    <property type="project" value="InterPro"/>
</dbReference>
<dbReference type="KEGG" id="jag:GJA_2826"/>
<accession>W0V6H0</accession>
<dbReference type="InterPro" id="IPR036390">
    <property type="entry name" value="WH_DNA-bd_sf"/>
</dbReference>
<sequence>MTSKLDIKVRLWRDDEVAMGPGKADLLDAIAHSGSISAAARTMNMSYRRAWLLVDSMNRNFREPLVRSAIGGQQGGGAQVTEAGFVVLAQFRAMQASANAALQSQLAAFAPLLRDAAPALDVT</sequence>
<dbReference type="PANTHER" id="PTHR30432">
    <property type="entry name" value="TRANSCRIPTIONAL REGULATOR MODE"/>
    <property type="match status" value="1"/>
</dbReference>
<dbReference type="PANTHER" id="PTHR30432:SF1">
    <property type="entry name" value="DNA-BINDING TRANSCRIPTIONAL DUAL REGULATOR MODE"/>
    <property type="match status" value="1"/>
</dbReference>
<keyword evidence="3" id="KW-1185">Reference proteome</keyword>
<dbReference type="STRING" id="1349767.GJA_2826"/>
<dbReference type="Pfam" id="PF00126">
    <property type="entry name" value="HTH_1"/>
    <property type="match status" value="1"/>
</dbReference>
<evidence type="ECO:0000259" key="1">
    <source>
        <dbReference type="Pfam" id="PF00126"/>
    </source>
</evidence>
<dbReference type="InterPro" id="IPR036388">
    <property type="entry name" value="WH-like_DNA-bd_sf"/>
</dbReference>
<protein>
    <submittedName>
        <fullName evidence="2">Bacterial regulatory helix-turn-helix, lysR family protein</fullName>
    </submittedName>
</protein>
<name>W0V6H0_9BURK</name>